<keyword evidence="2" id="KW-0614">Plasmid</keyword>
<accession>A0A1Q2L496</accession>
<sequence length="308" mass="35705">MPEGNHERKKTWSASEIEFLKEFHAENSSLSEIAMALGRSVSSVQNKAQKLGLYNKGGNDNQRWTAEEVAYLDDQWGVLNYHAIAKKLERTPEAVRVKAYGLGYSSFLLSQDGITLTALGKALHVNYSTLRRWERLYGLPAQPVKTTETRRKPIISLSAFWEWAAKNRNGIDFSRIAPHALGVEPEWVREQRQQDVHDKRKKKRYSNWTETEEKWLLLLVKQGKYTYKELAGLLNRPENTIVKKLNDCKFTARPLKASPRRWKEEDVETLLNLRRKGFTLREIADQLGRSEMAVKGKYQKLKTRESSR</sequence>
<feature type="domain" description="Myb-like" evidence="1">
    <location>
        <begin position="8"/>
        <end position="54"/>
    </location>
</feature>
<geneLocation type="plasmid" evidence="2 3">
    <name>unnamed1</name>
</geneLocation>
<dbReference type="RefSeq" id="WP_077591119.1">
    <property type="nucleotide sequence ID" value="NZ_CP019641.1"/>
</dbReference>
<dbReference type="KEGG" id="pmar:B0X71_18935"/>
<dbReference type="SMART" id="SM00717">
    <property type="entry name" value="SANT"/>
    <property type="match status" value="4"/>
</dbReference>
<name>A0A1Q2L496_9BACL</name>
<protein>
    <recommendedName>
        <fullName evidence="1">Myb-like domain-containing protein</fullName>
    </recommendedName>
</protein>
<gene>
    <name evidence="2" type="ORF">B0X71_18935</name>
</gene>
<dbReference type="InterPro" id="IPR001005">
    <property type="entry name" value="SANT/Myb"/>
</dbReference>
<proteinExistence type="predicted"/>
<evidence type="ECO:0000313" key="2">
    <source>
        <dbReference type="EMBL" id="AQQ55259.1"/>
    </source>
</evidence>
<dbReference type="EMBL" id="CP019641">
    <property type="protein sequence ID" value="AQQ55259.1"/>
    <property type="molecule type" value="Genomic_DNA"/>
</dbReference>
<keyword evidence="3" id="KW-1185">Reference proteome</keyword>
<dbReference type="AlphaFoldDB" id="A0A1Q2L496"/>
<organism evidence="2 3">
    <name type="scientific">Planococcus lenghuensis</name>
    <dbReference type="NCBI Taxonomy" id="2213202"/>
    <lineage>
        <taxon>Bacteria</taxon>
        <taxon>Bacillati</taxon>
        <taxon>Bacillota</taxon>
        <taxon>Bacilli</taxon>
        <taxon>Bacillales</taxon>
        <taxon>Caryophanaceae</taxon>
        <taxon>Planococcus</taxon>
    </lineage>
</organism>
<reference evidence="2 3" key="1">
    <citation type="submission" date="2017-02" db="EMBL/GenBank/DDBJ databases">
        <title>The complete genomic sequence of a novel cold adapted crude oil-degrading bacterium Planococcus qaidamina Y42.</title>
        <authorList>
            <person name="Yang R."/>
        </authorList>
    </citation>
    <scope>NUCLEOTIDE SEQUENCE [LARGE SCALE GENOMIC DNA]</scope>
    <source>
        <strain evidence="2 3">Y42</strain>
        <plasmid evidence="2 3">unnamed1</plasmid>
    </source>
</reference>
<dbReference type="Gene3D" id="1.10.10.60">
    <property type="entry name" value="Homeodomain-like"/>
    <property type="match status" value="2"/>
</dbReference>
<feature type="domain" description="Myb-like" evidence="1">
    <location>
        <begin position="204"/>
        <end position="251"/>
    </location>
</feature>
<dbReference type="OrthoDB" id="1669646at2"/>
<dbReference type="Proteomes" id="UP000188184">
    <property type="component" value="Plasmid unnamed1"/>
</dbReference>
<evidence type="ECO:0000313" key="3">
    <source>
        <dbReference type="Proteomes" id="UP000188184"/>
    </source>
</evidence>
<feature type="domain" description="Myb-like" evidence="1">
    <location>
        <begin position="60"/>
        <end position="105"/>
    </location>
</feature>
<feature type="domain" description="Myb-like" evidence="1">
    <location>
        <begin position="258"/>
        <end position="304"/>
    </location>
</feature>
<evidence type="ECO:0000259" key="1">
    <source>
        <dbReference type="SMART" id="SM00717"/>
    </source>
</evidence>